<comment type="caution">
    <text evidence="1">The sequence shown here is derived from an EMBL/GenBank/DDBJ whole genome shotgun (WGS) entry which is preliminary data.</text>
</comment>
<evidence type="ECO:0000313" key="1">
    <source>
        <dbReference type="EMBL" id="PRH75690.1"/>
    </source>
</evidence>
<accession>A0A2S9PMS0</accession>
<dbReference type="AlphaFoldDB" id="A0A2S9PMS0"/>
<proteinExistence type="predicted"/>
<gene>
    <name evidence="1" type="ORF">C6N75_29630</name>
</gene>
<organism evidence="1 2">
    <name type="scientific">Streptomyces solincola</name>
    <dbReference type="NCBI Taxonomy" id="2100817"/>
    <lineage>
        <taxon>Bacteria</taxon>
        <taxon>Bacillati</taxon>
        <taxon>Actinomycetota</taxon>
        <taxon>Actinomycetes</taxon>
        <taxon>Kitasatosporales</taxon>
        <taxon>Streptomycetaceae</taxon>
        <taxon>Streptomyces</taxon>
    </lineage>
</organism>
<dbReference type="RefSeq" id="WP_105871920.1">
    <property type="nucleotide sequence ID" value="NZ_PVLV01000720.1"/>
</dbReference>
<reference evidence="1 2" key="1">
    <citation type="submission" date="2018-03" db="EMBL/GenBank/DDBJ databases">
        <title>Novel Streptomyces sp. from soil.</title>
        <authorList>
            <person name="Tan G.Y.A."/>
            <person name="Lee Z.Y."/>
        </authorList>
    </citation>
    <scope>NUCLEOTIDE SEQUENCE [LARGE SCALE GENOMIC DNA]</scope>
    <source>
        <strain evidence="1 2">ST5x</strain>
    </source>
</reference>
<name>A0A2S9PMS0_9ACTN</name>
<dbReference type="EMBL" id="PVLV01000720">
    <property type="protein sequence ID" value="PRH75690.1"/>
    <property type="molecule type" value="Genomic_DNA"/>
</dbReference>
<protein>
    <submittedName>
        <fullName evidence="1">Uncharacterized protein</fullName>
    </submittedName>
</protein>
<dbReference type="OrthoDB" id="4159416at2"/>
<sequence>MYSATMPRNFAAKVFGRLMNAAFLSQQHALTDLGPFTGLVWRCVCKELNTLDLTACGGCHEARLWTKDVTPPRYQYGTLLEDLRAALTEWFDDRPKVRRPAAISFRVTTEYDDGPAWATWDTTAYFTDSPTGQTYGEDFERSFVSEALVELGDFDRPQVGDVLRVVIPSPFTEPAEGTRSTEYTYTVSEYAVEAASVLGEGWGTESGYIGAYGKLWGPDGPTYRVFVDEYDDLVVALHDDPDGKRITVDLPNGAPSLPYELRAVGEDIAAIIRANFA</sequence>
<dbReference type="Proteomes" id="UP000239322">
    <property type="component" value="Unassembled WGS sequence"/>
</dbReference>
<evidence type="ECO:0000313" key="2">
    <source>
        <dbReference type="Proteomes" id="UP000239322"/>
    </source>
</evidence>
<keyword evidence="2" id="KW-1185">Reference proteome</keyword>